<proteinExistence type="predicted"/>
<dbReference type="PROSITE" id="PS50011">
    <property type="entry name" value="PROTEIN_KINASE_DOM"/>
    <property type="match status" value="2"/>
</dbReference>
<accession>A0ABP8K272</accession>
<sequence>MGRDDRWIEVSPSQFPHERAGLEILQDLLPATSPYRAWTNFEFMDSRGQWNEIDALILGRGRLHLVELKSYHGLLTGDENNWTRTFSGGGRRTERSPLILTRRKAQYLASRLKDEVRKVAIEHDLDPSKVQRAVPFVQESVFLHGDEFATRLSDLARSSLFGIPGREEQTQLPGIDTRILEPPKDGRQVNEDLSVIIGLAMRNIYGYRKPERDAGSWTIAGQPLAAGDDWQEFAAQHKVSKTKARARVVSLPPGTSTQAKLAAFRRLNREYALLTGLRHESILSPAELVQDESGSTVLVFPETPDYQPLDLYLAQHQLTADQQIDVLTQVAEALAYAHRNHVAHRGLTPGSVLVKTGDDGGVTVQLVDWSWAGRIHESTSGTMFGGTTGAQPAQTDVYQAPEDRWSPDADRIALDLFSLGALAYFLLSGGQAPARDRAELTERLRTEGGLDLAASGRFVDDDLRALVKKATAPSATQRTKPQAKGDPRFGAQEFAGGLAEHRRNARQAPVVDPLNPAQDDLIAERFLVQRVLGSGSTARGVLVKDEAANDAERVLKVGLDDTAAARLEGEAETLKVLGEQDPKISGVVELLDGPLELGSRTALLLSYCGEQTLAEQVRYDSVTEGRLKAWGTELLDTLIALDKAGITHRDIKPANLGLYRPDRRTGPRLVLFDFSLSREPATSIEAGTPPYRDPDLRAPLRASFDSAAERYSAAVVLYEMATATTPLYGDGTANPATIPDEPTIEVTDFTARDLPVARAEALTAFFRKALARDAKARFDTATAMREAWTAAFAATVGPSVPQVRPPQPKPVAAQTLEPEHGEPYTSLATVAAEFLKAAGTKPTTIRRQVVALLLGTHDHSPEDPFESYGRLAERLDVTPGRVSQIFMEFESLWAKNSRLIGTVDVVYGTVTRLLAGSGGVSTPELLARQLVSTFDEDPDATIERRALGILRLVLASQPSSGPDGDPTVTPVRRKSTGSIAMLTLSKSAGRLPAALSVAAEKLVIDAASDGRTLVGLTDATGPLREAAAKALGTTPEQVEVPTHVLLRIAAASSAEVALSARNELHRAKLAPEAALREVLDGASTSDTFTLDTLRSRVRARFPHAAPLPSRPGLDLLVAKARPGTQWNDEKGYFESEAKPDAFTHVPTHNTRTGAQIAAPLRSGSDLEVVLDTSIRARTFRAIGVPVGETDPVAAALATRFGAVHIDITEVLLGEMRARATAAGMPWDAIVAADSGASADREGLRGFVAQCVPAIAQRVADADAPVVLTDLSTLAAYGQLGVLQRWVELTTPPPHAVWALIPQKAETGGRRGALIDDSVLPQSAPEQFVQASDHDVDALIAAGVAASESKETSR</sequence>
<dbReference type="Pfam" id="PF08378">
    <property type="entry name" value="NERD"/>
    <property type="match status" value="1"/>
</dbReference>
<dbReference type="InterPro" id="IPR000719">
    <property type="entry name" value="Prot_kinase_dom"/>
</dbReference>
<dbReference type="SUPFAM" id="SSF56112">
    <property type="entry name" value="Protein kinase-like (PK-like)"/>
    <property type="match status" value="2"/>
</dbReference>
<keyword evidence="5" id="KW-1185">Reference proteome</keyword>
<protein>
    <recommendedName>
        <fullName evidence="6">Serine/threonine protein kinase</fullName>
    </recommendedName>
</protein>
<dbReference type="Pfam" id="PF00069">
    <property type="entry name" value="Pkinase"/>
    <property type="match status" value="2"/>
</dbReference>
<dbReference type="InterPro" id="IPR011528">
    <property type="entry name" value="NERD"/>
</dbReference>
<comment type="caution">
    <text evidence="4">The sequence shown here is derived from an EMBL/GenBank/DDBJ whole genome shotgun (WGS) entry which is preliminary data.</text>
</comment>
<dbReference type="EMBL" id="BAABFR010000070">
    <property type="protein sequence ID" value="GAA4399434.1"/>
    <property type="molecule type" value="Genomic_DNA"/>
</dbReference>
<dbReference type="Proteomes" id="UP001500635">
    <property type="component" value="Unassembled WGS sequence"/>
</dbReference>
<feature type="domain" description="Protein kinase" evidence="2">
    <location>
        <begin position="526"/>
        <end position="789"/>
    </location>
</feature>
<reference evidence="5" key="1">
    <citation type="journal article" date="2019" name="Int. J. Syst. Evol. Microbiol.">
        <title>The Global Catalogue of Microorganisms (GCM) 10K type strain sequencing project: providing services to taxonomists for standard genome sequencing and annotation.</title>
        <authorList>
            <consortium name="The Broad Institute Genomics Platform"/>
            <consortium name="The Broad Institute Genome Sequencing Center for Infectious Disease"/>
            <person name="Wu L."/>
            <person name="Ma J."/>
        </authorList>
    </citation>
    <scope>NUCLEOTIDE SEQUENCE [LARGE SCALE GENOMIC DNA]</scope>
    <source>
        <strain evidence="5">JCM 17688</strain>
    </source>
</reference>
<feature type="domain" description="Protein kinase" evidence="2">
    <location>
        <begin position="218"/>
        <end position="495"/>
    </location>
</feature>
<feature type="domain" description="NERD" evidence="3">
    <location>
        <begin position="13"/>
        <end position="131"/>
    </location>
</feature>
<dbReference type="PANTHER" id="PTHR24347">
    <property type="entry name" value="SERINE/THREONINE-PROTEIN KINASE"/>
    <property type="match status" value="1"/>
</dbReference>
<evidence type="ECO:0000313" key="4">
    <source>
        <dbReference type="EMBL" id="GAA4399434.1"/>
    </source>
</evidence>
<name>A0ABP8K272_9ACTN</name>
<feature type="region of interest" description="Disordered" evidence="1">
    <location>
        <begin position="470"/>
        <end position="490"/>
    </location>
</feature>
<dbReference type="SMART" id="SM00220">
    <property type="entry name" value="S_TKc"/>
    <property type="match status" value="1"/>
</dbReference>
<evidence type="ECO:0000259" key="2">
    <source>
        <dbReference type="PROSITE" id="PS50011"/>
    </source>
</evidence>
<gene>
    <name evidence="4" type="ORF">GCM10023147_36800</name>
</gene>
<dbReference type="Gene3D" id="1.10.510.10">
    <property type="entry name" value="Transferase(Phosphotransferase) domain 1"/>
    <property type="match status" value="2"/>
</dbReference>
<evidence type="ECO:0000259" key="3">
    <source>
        <dbReference type="PROSITE" id="PS50965"/>
    </source>
</evidence>
<evidence type="ECO:0000256" key="1">
    <source>
        <dbReference type="SAM" id="MobiDB-lite"/>
    </source>
</evidence>
<evidence type="ECO:0008006" key="6">
    <source>
        <dbReference type="Google" id="ProtNLM"/>
    </source>
</evidence>
<dbReference type="InterPro" id="IPR011009">
    <property type="entry name" value="Kinase-like_dom_sf"/>
</dbReference>
<organism evidence="4 5">
    <name type="scientific">Tsukamurella soli</name>
    <dbReference type="NCBI Taxonomy" id="644556"/>
    <lineage>
        <taxon>Bacteria</taxon>
        <taxon>Bacillati</taxon>
        <taxon>Actinomycetota</taxon>
        <taxon>Actinomycetes</taxon>
        <taxon>Mycobacteriales</taxon>
        <taxon>Tsukamurellaceae</taxon>
        <taxon>Tsukamurella</taxon>
    </lineage>
</organism>
<evidence type="ECO:0000313" key="5">
    <source>
        <dbReference type="Proteomes" id="UP001500635"/>
    </source>
</evidence>
<dbReference type="PROSITE" id="PS50965">
    <property type="entry name" value="NERD"/>
    <property type="match status" value="1"/>
</dbReference>